<sequence length="53" mass="6036">PLSKITSQLADMNQEQLATLFEFLNYGPVTSEELTDQKLSLSNNMTKELMDQE</sequence>
<reference evidence="1 2" key="1">
    <citation type="submission" date="2021-06" db="EMBL/GenBank/DDBJ databases">
        <authorList>
            <person name="Kallberg Y."/>
            <person name="Tangrot J."/>
            <person name="Rosling A."/>
        </authorList>
    </citation>
    <scope>NUCLEOTIDE SEQUENCE [LARGE SCALE GENOMIC DNA]</scope>
    <source>
        <strain evidence="1 2">120-4 pot B 10/14</strain>
    </source>
</reference>
<name>A0ABM8W357_GIGMA</name>
<evidence type="ECO:0000313" key="2">
    <source>
        <dbReference type="Proteomes" id="UP000789901"/>
    </source>
</evidence>
<protein>
    <submittedName>
        <fullName evidence="1">31822_t:CDS:1</fullName>
    </submittedName>
</protein>
<keyword evidence="2" id="KW-1185">Reference proteome</keyword>
<comment type="caution">
    <text evidence="1">The sequence shown here is derived from an EMBL/GenBank/DDBJ whole genome shotgun (WGS) entry which is preliminary data.</text>
</comment>
<feature type="non-terminal residue" evidence="1">
    <location>
        <position position="1"/>
    </location>
</feature>
<proteinExistence type="predicted"/>
<accession>A0ABM8W357</accession>
<organism evidence="1 2">
    <name type="scientific">Gigaspora margarita</name>
    <dbReference type="NCBI Taxonomy" id="4874"/>
    <lineage>
        <taxon>Eukaryota</taxon>
        <taxon>Fungi</taxon>
        <taxon>Fungi incertae sedis</taxon>
        <taxon>Mucoromycota</taxon>
        <taxon>Glomeromycotina</taxon>
        <taxon>Glomeromycetes</taxon>
        <taxon>Diversisporales</taxon>
        <taxon>Gigasporaceae</taxon>
        <taxon>Gigaspora</taxon>
    </lineage>
</organism>
<gene>
    <name evidence="1" type="ORF">GMARGA_LOCUS2768</name>
</gene>
<dbReference type="EMBL" id="CAJVQB010000908">
    <property type="protein sequence ID" value="CAG8512837.1"/>
    <property type="molecule type" value="Genomic_DNA"/>
</dbReference>
<evidence type="ECO:0000313" key="1">
    <source>
        <dbReference type="EMBL" id="CAG8512837.1"/>
    </source>
</evidence>
<dbReference type="Proteomes" id="UP000789901">
    <property type="component" value="Unassembled WGS sequence"/>
</dbReference>